<organism evidence="5 6">
    <name type="scientific">Amborella trichopoda</name>
    <dbReference type="NCBI Taxonomy" id="13333"/>
    <lineage>
        <taxon>Eukaryota</taxon>
        <taxon>Viridiplantae</taxon>
        <taxon>Streptophyta</taxon>
        <taxon>Embryophyta</taxon>
        <taxon>Tracheophyta</taxon>
        <taxon>Spermatophyta</taxon>
        <taxon>Magnoliopsida</taxon>
        <taxon>Amborellales</taxon>
        <taxon>Amborellaceae</taxon>
        <taxon>Amborella</taxon>
    </lineage>
</organism>
<evidence type="ECO:0000256" key="1">
    <source>
        <dbReference type="ARBA" id="ARBA00022723"/>
    </source>
</evidence>
<sequence length="138" mass="15195">MVSWKTILLAFGITTIDVGMLELASAIGGSVDDDEELEEFFDNEEEMNMKRPLVPEIIISIPTLKIGSVSSPYFSKNNFCLICWENFMEGEIVKESNCVPAATSGSAKLTITLIVKELYPCSHIFHGACIDKWLGAAN</sequence>
<gene>
    <name evidence="5" type="ORF">AMTR_s00109p00112350</name>
</gene>
<dbReference type="HOGENOM" id="CLU_1857974_0_0_1"/>
<name>W1NPL6_AMBTC</name>
<dbReference type="Gene3D" id="3.30.40.10">
    <property type="entry name" value="Zinc/RING finger domain, C3HC4 (zinc finger)"/>
    <property type="match status" value="1"/>
</dbReference>
<feature type="signal peptide" evidence="4">
    <location>
        <begin position="1"/>
        <end position="26"/>
    </location>
</feature>
<keyword evidence="1" id="KW-0479">Metal-binding</keyword>
<dbReference type="InterPro" id="IPR013083">
    <property type="entry name" value="Znf_RING/FYVE/PHD"/>
</dbReference>
<accession>W1NPL6</accession>
<keyword evidence="2" id="KW-0863">Zinc-finger</keyword>
<dbReference type="EMBL" id="KI395307">
    <property type="protein sequence ID" value="ERM98661.1"/>
    <property type="molecule type" value="Genomic_DNA"/>
</dbReference>
<evidence type="ECO:0000313" key="6">
    <source>
        <dbReference type="Proteomes" id="UP000017836"/>
    </source>
</evidence>
<dbReference type="GO" id="GO:0008270">
    <property type="term" value="F:zinc ion binding"/>
    <property type="evidence" value="ECO:0007669"/>
    <property type="project" value="UniProtKB-KW"/>
</dbReference>
<dbReference type="GO" id="GO:0005634">
    <property type="term" value="C:nucleus"/>
    <property type="evidence" value="ECO:0000318"/>
    <property type="project" value="GO_Central"/>
</dbReference>
<dbReference type="PANTHER" id="PTHR45931:SF19">
    <property type="entry name" value="CHROMOSOME UNDETERMINED SCAFFOLD_3, WHOLE GENOME SHOTGUN SEQUENCE"/>
    <property type="match status" value="1"/>
</dbReference>
<dbReference type="Gramene" id="ERM98661">
    <property type="protein sequence ID" value="ERM98661"/>
    <property type="gene ID" value="AMTR_s00109p00112350"/>
</dbReference>
<evidence type="ECO:0000256" key="3">
    <source>
        <dbReference type="ARBA" id="ARBA00022833"/>
    </source>
</evidence>
<proteinExistence type="predicted"/>
<protein>
    <recommendedName>
        <fullName evidence="7">RING-type domain-containing protein</fullName>
    </recommendedName>
</protein>
<reference evidence="6" key="1">
    <citation type="journal article" date="2013" name="Science">
        <title>The Amborella genome and the evolution of flowering plants.</title>
        <authorList>
            <consortium name="Amborella Genome Project"/>
        </authorList>
    </citation>
    <scope>NUCLEOTIDE SEQUENCE [LARGE SCALE GENOMIC DNA]</scope>
</reference>
<dbReference type="SUPFAM" id="SSF57850">
    <property type="entry name" value="RING/U-box"/>
    <property type="match status" value="1"/>
</dbReference>
<evidence type="ECO:0000256" key="2">
    <source>
        <dbReference type="ARBA" id="ARBA00022771"/>
    </source>
</evidence>
<evidence type="ECO:0008006" key="7">
    <source>
        <dbReference type="Google" id="ProtNLM"/>
    </source>
</evidence>
<dbReference type="GO" id="GO:0061630">
    <property type="term" value="F:ubiquitin protein ligase activity"/>
    <property type="evidence" value="ECO:0000318"/>
    <property type="project" value="GO_Central"/>
</dbReference>
<dbReference type="PANTHER" id="PTHR45931">
    <property type="entry name" value="SI:CH211-59O9.10"/>
    <property type="match status" value="1"/>
</dbReference>
<keyword evidence="6" id="KW-1185">Reference proteome</keyword>
<evidence type="ECO:0000256" key="4">
    <source>
        <dbReference type="SAM" id="SignalP"/>
    </source>
</evidence>
<dbReference type="InterPro" id="IPR051834">
    <property type="entry name" value="RING_finger_E3_ligase"/>
</dbReference>
<dbReference type="AlphaFoldDB" id="W1NPL6"/>
<feature type="chain" id="PRO_5004807359" description="RING-type domain-containing protein" evidence="4">
    <location>
        <begin position="27"/>
        <end position="138"/>
    </location>
</feature>
<evidence type="ECO:0000313" key="5">
    <source>
        <dbReference type="EMBL" id="ERM98661.1"/>
    </source>
</evidence>
<dbReference type="GO" id="GO:0006511">
    <property type="term" value="P:ubiquitin-dependent protein catabolic process"/>
    <property type="evidence" value="ECO:0000318"/>
    <property type="project" value="GO_Central"/>
</dbReference>
<keyword evidence="3" id="KW-0862">Zinc</keyword>
<keyword evidence="4" id="KW-0732">Signal</keyword>
<dbReference type="Proteomes" id="UP000017836">
    <property type="component" value="Unassembled WGS sequence"/>
</dbReference>